<dbReference type="PANTHER" id="PTHR31793:SF24">
    <property type="entry name" value="LONG-CHAIN ACYL-COA THIOESTERASE FADM"/>
    <property type="match status" value="1"/>
</dbReference>
<sequence length="132" mass="15104">MTRIRIRSYHLDGYGHVNNARYLEFLEEARWAFFEQHNLLRLLDGIMMVVARIDIRYLRAAQEGQTLDIATRIQSAEPRQVMLRQTIRRNDTGKTAAEADITLVPVSAANGLSTDLPAELLTFLTEHTYAES</sequence>
<comment type="caution">
    <text evidence="1">The sequence shown here is derived from an EMBL/GenBank/DDBJ whole genome shotgun (WGS) entry which is preliminary data.</text>
</comment>
<reference evidence="2" key="1">
    <citation type="submission" date="2017-01" db="EMBL/GenBank/DDBJ databases">
        <authorList>
            <person name="Wolfgang W.J."/>
            <person name="Cole J."/>
            <person name="Wroblewski D."/>
            <person name="Mcginnis J."/>
            <person name="Musser K.A."/>
        </authorList>
    </citation>
    <scope>NUCLEOTIDE SEQUENCE [LARGE SCALE GENOMIC DNA]</scope>
    <source>
        <strain evidence="2">DSM 19151</strain>
    </source>
</reference>
<dbReference type="Pfam" id="PF13279">
    <property type="entry name" value="4HBT_2"/>
    <property type="match status" value="1"/>
</dbReference>
<evidence type="ECO:0000313" key="1">
    <source>
        <dbReference type="EMBL" id="OSI13755.1"/>
    </source>
</evidence>
<dbReference type="SUPFAM" id="SSF54637">
    <property type="entry name" value="Thioesterase/thiol ester dehydrase-isomerase"/>
    <property type="match status" value="1"/>
</dbReference>
<evidence type="ECO:0000313" key="2">
    <source>
        <dbReference type="Proteomes" id="UP000193118"/>
    </source>
</evidence>
<keyword evidence="2" id="KW-1185">Reference proteome</keyword>
<accession>A0A1X3D1W1</accession>
<dbReference type="RefSeq" id="WP_245945453.1">
    <property type="nucleotide sequence ID" value="NZ_CAUJPZ010000072.1"/>
</dbReference>
<proteinExistence type="predicted"/>
<dbReference type="STRING" id="194197.BWD09_12585"/>
<protein>
    <submittedName>
        <fullName evidence="1">Thioesterase</fullName>
    </submittedName>
</protein>
<dbReference type="PANTHER" id="PTHR31793">
    <property type="entry name" value="4-HYDROXYBENZOYL-COA THIOESTERASE FAMILY MEMBER"/>
    <property type="match status" value="1"/>
</dbReference>
<dbReference type="GeneID" id="94579741"/>
<name>A0A1X3D1W1_9NEIS</name>
<dbReference type="AlphaFoldDB" id="A0A1X3D1W1"/>
<dbReference type="GO" id="GO:0047617">
    <property type="term" value="F:fatty acyl-CoA hydrolase activity"/>
    <property type="evidence" value="ECO:0007669"/>
    <property type="project" value="TreeGrafter"/>
</dbReference>
<dbReference type="CDD" id="cd00586">
    <property type="entry name" value="4HBT"/>
    <property type="match status" value="1"/>
</dbReference>
<dbReference type="InterPro" id="IPR050563">
    <property type="entry name" value="4-hydroxybenzoyl-CoA_TE"/>
</dbReference>
<dbReference type="EMBL" id="MTBO01000059">
    <property type="protein sequence ID" value="OSI13755.1"/>
    <property type="molecule type" value="Genomic_DNA"/>
</dbReference>
<dbReference type="Proteomes" id="UP000193118">
    <property type="component" value="Unassembled WGS sequence"/>
</dbReference>
<gene>
    <name evidence="1" type="ORF">BWD09_12585</name>
</gene>
<organism evidence="1 2">
    <name type="scientific">Neisseria dentiae</name>
    <dbReference type="NCBI Taxonomy" id="194197"/>
    <lineage>
        <taxon>Bacteria</taxon>
        <taxon>Pseudomonadati</taxon>
        <taxon>Pseudomonadota</taxon>
        <taxon>Betaproteobacteria</taxon>
        <taxon>Neisseriales</taxon>
        <taxon>Neisseriaceae</taxon>
        <taxon>Neisseria</taxon>
    </lineage>
</organism>
<dbReference type="InterPro" id="IPR029069">
    <property type="entry name" value="HotDog_dom_sf"/>
</dbReference>
<dbReference type="Gene3D" id="3.10.129.10">
    <property type="entry name" value="Hotdog Thioesterase"/>
    <property type="match status" value="1"/>
</dbReference>